<proteinExistence type="predicted"/>
<evidence type="ECO:0000313" key="2">
    <source>
        <dbReference type="Proteomes" id="UP000199433"/>
    </source>
</evidence>
<gene>
    <name evidence="1" type="ORF">SAMN04488098_102610</name>
</gene>
<dbReference type="EMBL" id="FNFK01000026">
    <property type="protein sequence ID" value="SDK36779.1"/>
    <property type="molecule type" value="Genomic_DNA"/>
</dbReference>
<sequence>MKESVRSEYDELEQYAHSFGMTPEEYAISLHKKNQQVKSVLLGNGPEFKQFVNDFHKILDGLSIYKESGAKKQTCDHYQLIKKVVHLLKSSSTDPKLLAQLYRHYPNGIEEELNNLNKRIG</sequence>
<organism evidence="1 2">
    <name type="scientific">Alkalibacterium thalassium</name>
    <dbReference type="NCBI Taxonomy" id="426701"/>
    <lineage>
        <taxon>Bacteria</taxon>
        <taxon>Bacillati</taxon>
        <taxon>Bacillota</taxon>
        <taxon>Bacilli</taxon>
        <taxon>Lactobacillales</taxon>
        <taxon>Carnobacteriaceae</taxon>
        <taxon>Alkalibacterium</taxon>
    </lineage>
</organism>
<reference evidence="2" key="1">
    <citation type="submission" date="2016-10" db="EMBL/GenBank/DDBJ databases">
        <authorList>
            <person name="Varghese N."/>
            <person name="Submissions S."/>
        </authorList>
    </citation>
    <scope>NUCLEOTIDE SEQUENCE [LARGE SCALE GENOMIC DNA]</scope>
    <source>
        <strain evidence="2">DSM 19181</strain>
    </source>
</reference>
<dbReference type="Proteomes" id="UP000199433">
    <property type="component" value="Unassembled WGS sequence"/>
</dbReference>
<dbReference type="OrthoDB" id="2166632at2"/>
<evidence type="ECO:0000313" key="1">
    <source>
        <dbReference type="EMBL" id="SDK36779.1"/>
    </source>
</evidence>
<name>A0A1G9BBE5_9LACT</name>
<dbReference type="RefSeq" id="WP_091267136.1">
    <property type="nucleotide sequence ID" value="NZ_FNFK01000026.1"/>
</dbReference>
<dbReference type="AlphaFoldDB" id="A0A1G9BBE5"/>
<keyword evidence="2" id="KW-1185">Reference proteome</keyword>
<accession>A0A1G9BBE5</accession>
<protein>
    <submittedName>
        <fullName evidence="1">Uncharacterized protein</fullName>
    </submittedName>
</protein>